<reference evidence="1 2" key="1">
    <citation type="submission" date="2020-11" db="EMBL/GenBank/DDBJ databases">
        <title>Hymenobacter sp.</title>
        <authorList>
            <person name="Kim M.K."/>
        </authorList>
    </citation>
    <scope>NUCLEOTIDE SEQUENCE [LARGE SCALE GENOMIC DNA]</scope>
    <source>
        <strain evidence="1 2">BT594</strain>
    </source>
</reference>
<dbReference type="EMBL" id="JADWYK010000002">
    <property type="protein sequence ID" value="MBG8552842.1"/>
    <property type="molecule type" value="Genomic_DNA"/>
</dbReference>
<evidence type="ECO:0000313" key="1">
    <source>
        <dbReference type="EMBL" id="MBG8552842.1"/>
    </source>
</evidence>
<comment type="caution">
    <text evidence="1">The sequence shown here is derived from an EMBL/GenBank/DDBJ whole genome shotgun (WGS) entry which is preliminary data.</text>
</comment>
<proteinExistence type="predicted"/>
<dbReference type="RefSeq" id="WP_196953880.1">
    <property type="nucleotide sequence ID" value="NZ_JADWYK010000002.1"/>
</dbReference>
<evidence type="ECO:0000313" key="2">
    <source>
        <dbReference type="Proteomes" id="UP000601099"/>
    </source>
</evidence>
<accession>A0ABS0L0C2</accession>
<dbReference type="Proteomes" id="UP000601099">
    <property type="component" value="Unassembled WGS sequence"/>
</dbReference>
<protein>
    <submittedName>
        <fullName evidence="1">Uncharacterized protein</fullName>
    </submittedName>
</protein>
<keyword evidence="2" id="KW-1185">Reference proteome</keyword>
<gene>
    <name evidence="1" type="ORF">I5L79_04745</name>
</gene>
<sequence length="202" mass="23406">MHKLSFKLPMIDDKLLSFEILTGHRWTSSIESATPCEVLEDADGENLTLYLSDEGICYGQLNSFNSFDFDESEPDWDEGFDQKRQLSPVTRYGYAFHSVDDAHNFWEHIRNTWHDQSTAYGFVRLNPSEQKQLLQGKSAAKITEQYNIEGWESLQLTDGRVLLKNSHRTDKAHASLFNTLADYLIDKKANDDFLDFINRQKD</sequence>
<organism evidence="1 2">
    <name type="scientific">Hymenobacter guriensis</name>
    <dbReference type="NCBI Taxonomy" id="2793065"/>
    <lineage>
        <taxon>Bacteria</taxon>
        <taxon>Pseudomonadati</taxon>
        <taxon>Bacteroidota</taxon>
        <taxon>Cytophagia</taxon>
        <taxon>Cytophagales</taxon>
        <taxon>Hymenobacteraceae</taxon>
        <taxon>Hymenobacter</taxon>
    </lineage>
</organism>
<name>A0ABS0L0C2_9BACT</name>